<evidence type="ECO:0000313" key="3">
    <source>
        <dbReference type="Proteomes" id="UP000287022"/>
    </source>
</evidence>
<evidence type="ECO:0000313" key="2">
    <source>
        <dbReference type="EMBL" id="RUO74486.1"/>
    </source>
</evidence>
<keyword evidence="1" id="KW-0732">Signal</keyword>
<feature type="signal peptide" evidence="1">
    <location>
        <begin position="1"/>
        <end position="24"/>
    </location>
</feature>
<comment type="caution">
    <text evidence="2">The sequence shown here is derived from an EMBL/GenBank/DDBJ whole genome shotgun (WGS) entry which is preliminary data.</text>
</comment>
<dbReference type="RefSeq" id="WP_026861665.1">
    <property type="nucleotide sequence ID" value="NZ_PIQE01000001.1"/>
</dbReference>
<gene>
    <name evidence="2" type="ORF">CWI80_03865</name>
</gene>
<sequence>MHSFKTILTAMTLVGVSSFTPAQAQAVDYDTIVLEGDLSLLSVTSNVRPDPARFEVKIDYYPQRIVGVFANAPIAYQNTIESIYANFSTVVYGGGVSLSTNIIAPELREQSTSTFVTAPNHQVTWFMPEQTEQDPFGSVTIDYSADQTSLFEERNGIFTFTDGAIVADMVLNYHHQHIYAEGVTDTVTVTRIDEDFDGVRLGDECEASIVGGTVSINGIETGVANGMASNGCSIMDQYAACHAEQGEGGMMFGSYRGPSYCEQQVAYAAYREGLIDYTEVRMLRLALMR</sequence>
<accession>A0A432Z985</accession>
<dbReference type="STRING" id="1122124.GCA_000423165_00625"/>
<name>A0A432Z985_9GAMM</name>
<evidence type="ECO:0000256" key="1">
    <source>
        <dbReference type="SAM" id="SignalP"/>
    </source>
</evidence>
<dbReference type="EMBL" id="PIQE01000001">
    <property type="protein sequence ID" value="RUO74486.1"/>
    <property type="molecule type" value="Genomic_DNA"/>
</dbReference>
<dbReference type="AlphaFoldDB" id="A0A432Z985"/>
<feature type="chain" id="PRO_5019536796" evidence="1">
    <location>
        <begin position="25"/>
        <end position="289"/>
    </location>
</feature>
<protein>
    <submittedName>
        <fullName evidence="2">Uncharacterized protein</fullName>
    </submittedName>
</protein>
<reference evidence="3" key="1">
    <citation type="journal article" date="2018" name="Front. Microbiol.">
        <title>Genome-Based Analysis Reveals the Taxonomy and Diversity of the Family Idiomarinaceae.</title>
        <authorList>
            <person name="Liu Y."/>
            <person name="Lai Q."/>
            <person name="Shao Z."/>
        </authorList>
    </citation>
    <scope>NUCLEOTIDE SEQUENCE [LARGE SCALE GENOMIC DNA]</scope>
    <source>
        <strain evidence="3">c121</strain>
    </source>
</reference>
<dbReference type="Proteomes" id="UP000287022">
    <property type="component" value="Unassembled WGS sequence"/>
</dbReference>
<proteinExistence type="predicted"/>
<keyword evidence="3" id="KW-1185">Reference proteome</keyword>
<organism evidence="2 3">
    <name type="scientific">Pseudidiomarina sediminum</name>
    <dbReference type="NCBI Taxonomy" id="431675"/>
    <lineage>
        <taxon>Bacteria</taxon>
        <taxon>Pseudomonadati</taxon>
        <taxon>Pseudomonadota</taxon>
        <taxon>Gammaproteobacteria</taxon>
        <taxon>Alteromonadales</taxon>
        <taxon>Idiomarinaceae</taxon>
        <taxon>Pseudidiomarina</taxon>
    </lineage>
</organism>